<evidence type="ECO:0000313" key="5">
    <source>
        <dbReference type="EMBL" id="OGF13895.1"/>
    </source>
</evidence>
<dbReference type="NCBIfam" id="NF006045">
    <property type="entry name" value="PRK08190.1"/>
    <property type="match status" value="1"/>
</dbReference>
<dbReference type="PIRSF" id="PIRSF000428">
    <property type="entry name" value="P_Ac_trans"/>
    <property type="match status" value="1"/>
</dbReference>
<evidence type="ECO:0000256" key="2">
    <source>
        <dbReference type="ARBA" id="ARBA00022679"/>
    </source>
</evidence>
<keyword evidence="3" id="KW-0012">Acyltransferase</keyword>
<evidence type="ECO:0000256" key="3">
    <source>
        <dbReference type="ARBA" id="ARBA00023315"/>
    </source>
</evidence>
<organism evidence="5 6">
    <name type="scientific">Candidatus Edwardsbacteria bacterium GWF2_54_11</name>
    <dbReference type="NCBI Taxonomy" id="1817851"/>
    <lineage>
        <taxon>Bacteria</taxon>
        <taxon>Candidatus Edwardsiibacteriota</taxon>
    </lineage>
</organism>
<dbReference type="Gene3D" id="3.40.718.10">
    <property type="entry name" value="Isopropylmalate Dehydrogenase"/>
    <property type="match status" value="1"/>
</dbReference>
<protein>
    <submittedName>
        <fullName evidence="5">Phosphate butyryltransferase</fullName>
    </submittedName>
</protein>
<dbReference type="AlphaFoldDB" id="A0A1F5RHE2"/>
<feature type="domain" description="Phosphate acetyl/butaryl transferase" evidence="4">
    <location>
        <begin position="70"/>
        <end position="287"/>
    </location>
</feature>
<dbReference type="InterPro" id="IPR002505">
    <property type="entry name" value="PTA_PTB"/>
</dbReference>
<evidence type="ECO:0000313" key="6">
    <source>
        <dbReference type="Proteomes" id="UP000177230"/>
    </source>
</evidence>
<dbReference type="InterPro" id="IPR012147">
    <property type="entry name" value="P_Ac_Bu_trans"/>
</dbReference>
<name>A0A1F5RHE2_9BACT</name>
<comment type="similarity">
    <text evidence="1">Belongs to the phosphate acetyltransferase and butyryltransferase family.</text>
</comment>
<accession>A0A1F5RHE2</accession>
<keyword evidence="2 5" id="KW-0808">Transferase</keyword>
<gene>
    <name evidence="5" type="ORF">A2024_10655</name>
</gene>
<dbReference type="SUPFAM" id="SSF53659">
    <property type="entry name" value="Isocitrate/Isopropylmalate dehydrogenase-like"/>
    <property type="match status" value="1"/>
</dbReference>
<proteinExistence type="inferred from homology"/>
<dbReference type="PANTHER" id="PTHR43356">
    <property type="entry name" value="PHOSPHATE ACETYLTRANSFERASE"/>
    <property type="match status" value="1"/>
</dbReference>
<dbReference type="Pfam" id="PF01515">
    <property type="entry name" value="PTA_PTB"/>
    <property type="match status" value="1"/>
</dbReference>
<sequence>MAELVKGGPLKKVAVACGQDPDIIGALARAVNEKLAQAILIGDQKKTEALAKENNIDPRIFTLIDQTDYKKAATQAVEMVKKGEADVLMKGLIDTAIYARAYLNKETGLTTGATVSHVAVFEVPNYPRLLILTDAAQIPYPDFGQKVDMINHAVAVARKLGVETPKVAVLTATEKVNPKWPCSLEAAQLAKMADRGQIKGCIVDGPLSMDAAVSPESAAGKGLKSPVAGYADILLTPDIQAGNILYKTLTQLAKAELAAMVIGTSAPVVLTSRTDSDDTKFMSIILSVLMAK</sequence>
<dbReference type="EMBL" id="MFFM01000011">
    <property type="protein sequence ID" value="OGF13895.1"/>
    <property type="molecule type" value="Genomic_DNA"/>
</dbReference>
<comment type="caution">
    <text evidence="5">The sequence shown here is derived from an EMBL/GenBank/DDBJ whole genome shotgun (WGS) entry which is preliminary data.</text>
</comment>
<dbReference type="InterPro" id="IPR050500">
    <property type="entry name" value="Phos_Acetyltrans/Butyryltrans"/>
</dbReference>
<dbReference type="PANTHER" id="PTHR43356:SF2">
    <property type="entry name" value="PHOSPHATE ACETYLTRANSFERASE"/>
    <property type="match status" value="1"/>
</dbReference>
<dbReference type="Proteomes" id="UP000177230">
    <property type="component" value="Unassembled WGS sequence"/>
</dbReference>
<dbReference type="GO" id="GO:0016746">
    <property type="term" value="F:acyltransferase activity"/>
    <property type="evidence" value="ECO:0007669"/>
    <property type="project" value="UniProtKB-KW"/>
</dbReference>
<reference evidence="5 6" key="1">
    <citation type="journal article" date="2016" name="Nat. Commun.">
        <title>Thousands of microbial genomes shed light on interconnected biogeochemical processes in an aquifer system.</title>
        <authorList>
            <person name="Anantharaman K."/>
            <person name="Brown C.T."/>
            <person name="Hug L.A."/>
            <person name="Sharon I."/>
            <person name="Castelle C.J."/>
            <person name="Probst A.J."/>
            <person name="Thomas B.C."/>
            <person name="Singh A."/>
            <person name="Wilkins M.J."/>
            <person name="Karaoz U."/>
            <person name="Brodie E.L."/>
            <person name="Williams K.H."/>
            <person name="Hubbard S.S."/>
            <person name="Banfield J.F."/>
        </authorList>
    </citation>
    <scope>NUCLEOTIDE SEQUENCE [LARGE SCALE GENOMIC DNA]</scope>
</reference>
<evidence type="ECO:0000256" key="1">
    <source>
        <dbReference type="ARBA" id="ARBA00005656"/>
    </source>
</evidence>
<evidence type="ECO:0000259" key="4">
    <source>
        <dbReference type="Pfam" id="PF01515"/>
    </source>
</evidence>